<dbReference type="Pfam" id="PF05768">
    <property type="entry name" value="Glrx-like"/>
    <property type="match status" value="1"/>
</dbReference>
<gene>
    <name evidence="1" type="ORF">MNQ99_04305</name>
</gene>
<evidence type="ECO:0000313" key="1">
    <source>
        <dbReference type="EMBL" id="UNK46592.1"/>
    </source>
</evidence>
<dbReference type="RefSeq" id="WP_127512891.1">
    <property type="nucleotide sequence ID" value="NZ_CP093326.1"/>
</dbReference>
<dbReference type="Proteomes" id="UP000829069">
    <property type="component" value="Chromosome"/>
</dbReference>
<protein>
    <submittedName>
        <fullName evidence="1">Glutaredoxin family protein</fullName>
    </submittedName>
</protein>
<dbReference type="SUPFAM" id="SSF52833">
    <property type="entry name" value="Thioredoxin-like"/>
    <property type="match status" value="1"/>
</dbReference>
<dbReference type="PANTHER" id="PTHR33558:SF1">
    <property type="entry name" value="GLUTAREDOXIN-LIKE PROTEIN C5ORF63 HOMOLOG"/>
    <property type="match status" value="1"/>
</dbReference>
<dbReference type="InterPro" id="IPR052565">
    <property type="entry name" value="Glutaredoxin-like_YDR286C"/>
</dbReference>
<sequence>MNGSEDRSHELVLLTKPGCHLCQAARETVERVAGELGVPWEEKNILEDPELERRFAEEIPVVMIDGVQRDFWHIDPERLRRLLTQ</sequence>
<dbReference type="InterPro" id="IPR036249">
    <property type="entry name" value="Thioredoxin-like_sf"/>
</dbReference>
<keyword evidence="2" id="KW-1185">Reference proteome</keyword>
<dbReference type="Gene3D" id="3.40.30.10">
    <property type="entry name" value="Glutaredoxin"/>
    <property type="match status" value="1"/>
</dbReference>
<dbReference type="InterPro" id="IPR008554">
    <property type="entry name" value="Glutaredoxin-like"/>
</dbReference>
<proteinExistence type="predicted"/>
<reference evidence="1 2" key="1">
    <citation type="submission" date="2022-03" db="EMBL/GenBank/DDBJ databases">
        <title>Isotopic signatures of nitrous oxide derived from detoxification processes.</title>
        <authorList>
            <person name="Behrendt U."/>
            <person name="Buchen C."/>
            <person name="Well R."/>
            <person name="Ulrich A."/>
            <person name="Rohe L."/>
            <person name="Kolb S."/>
            <person name="Schloter M."/>
            <person name="Horn M.A."/>
            <person name="Augustin J."/>
        </authorList>
    </citation>
    <scope>NUCLEOTIDE SEQUENCE [LARGE SCALE GENOMIC DNA]</scope>
    <source>
        <strain evidence="1 2">S4-C24</strain>
    </source>
</reference>
<accession>A0ABY3WE39</accession>
<dbReference type="PANTHER" id="PTHR33558">
    <property type="entry name" value="GLUTAREDOXIN-LIKE PROTEIN C5ORF63 HOMOLOG"/>
    <property type="match status" value="1"/>
</dbReference>
<name>A0ABY3WE39_9MICC</name>
<evidence type="ECO:0000313" key="2">
    <source>
        <dbReference type="Proteomes" id="UP000829069"/>
    </source>
</evidence>
<organism evidence="1 2">
    <name type="scientific">Arthrobacter sulfonylureivorans</name>
    <dbReference type="NCBI Taxonomy" id="2486855"/>
    <lineage>
        <taxon>Bacteria</taxon>
        <taxon>Bacillati</taxon>
        <taxon>Actinomycetota</taxon>
        <taxon>Actinomycetes</taxon>
        <taxon>Micrococcales</taxon>
        <taxon>Micrococcaceae</taxon>
        <taxon>Arthrobacter</taxon>
    </lineage>
</organism>
<dbReference type="EMBL" id="CP093326">
    <property type="protein sequence ID" value="UNK46592.1"/>
    <property type="molecule type" value="Genomic_DNA"/>
</dbReference>